<keyword evidence="7 8" id="KW-0472">Membrane</keyword>
<feature type="transmembrane region" description="Helical" evidence="8">
    <location>
        <begin position="308"/>
        <end position="325"/>
    </location>
</feature>
<protein>
    <submittedName>
        <fullName evidence="9">Ferrichrome ABC transporter permease</fullName>
    </submittedName>
</protein>
<dbReference type="AlphaFoldDB" id="A0A1L8RKN7"/>
<feature type="transmembrane region" description="Helical" evidence="8">
    <location>
        <begin position="92"/>
        <end position="112"/>
    </location>
</feature>
<dbReference type="PANTHER" id="PTHR30472:SF58">
    <property type="entry name" value="IRON(3+)-HYDROXAMATE IMPORT SYSTEM PERMEASE PROTEIN FHUB"/>
    <property type="match status" value="1"/>
</dbReference>
<dbReference type="Pfam" id="PF01032">
    <property type="entry name" value="FecCD"/>
    <property type="match status" value="1"/>
</dbReference>
<reference evidence="9 10" key="1">
    <citation type="submission" date="2014-12" db="EMBL/GenBank/DDBJ databases">
        <title>Draft genome sequences of 29 type strains of Enterococci.</title>
        <authorList>
            <person name="Zhong Z."/>
            <person name="Sun Z."/>
            <person name="Liu W."/>
            <person name="Zhang W."/>
            <person name="Zhang H."/>
        </authorList>
    </citation>
    <scope>NUCLEOTIDE SEQUENCE [LARGE SCALE GENOMIC DNA]</scope>
    <source>
        <strain evidence="9 10">DSM 17029</strain>
    </source>
</reference>
<evidence type="ECO:0000256" key="3">
    <source>
        <dbReference type="ARBA" id="ARBA00022448"/>
    </source>
</evidence>
<organism evidence="9 10">
    <name type="scientific">Enterococcus canis</name>
    <dbReference type="NCBI Taxonomy" id="214095"/>
    <lineage>
        <taxon>Bacteria</taxon>
        <taxon>Bacillati</taxon>
        <taxon>Bacillota</taxon>
        <taxon>Bacilli</taxon>
        <taxon>Lactobacillales</taxon>
        <taxon>Enterococcaceae</taxon>
        <taxon>Enterococcus</taxon>
    </lineage>
</organism>
<proteinExistence type="inferred from homology"/>
<evidence type="ECO:0000256" key="8">
    <source>
        <dbReference type="SAM" id="Phobius"/>
    </source>
</evidence>
<comment type="similarity">
    <text evidence="2">Belongs to the binding-protein-dependent transport system permease family. FecCD subfamily.</text>
</comment>
<comment type="subcellular location">
    <subcellularLocation>
        <location evidence="1">Cell membrane</location>
        <topology evidence="1">Multi-pass membrane protein</topology>
    </subcellularLocation>
</comment>
<dbReference type="GO" id="GO:0033214">
    <property type="term" value="P:siderophore-iron import into cell"/>
    <property type="evidence" value="ECO:0007669"/>
    <property type="project" value="TreeGrafter"/>
</dbReference>
<dbReference type="InterPro" id="IPR000522">
    <property type="entry name" value="ABC_transptr_permease_BtuC"/>
</dbReference>
<keyword evidence="5 8" id="KW-0812">Transmembrane</keyword>
<dbReference type="GO" id="GO:0022857">
    <property type="term" value="F:transmembrane transporter activity"/>
    <property type="evidence" value="ECO:0007669"/>
    <property type="project" value="InterPro"/>
</dbReference>
<name>A0A1L8RKN7_9ENTE</name>
<keyword evidence="6 8" id="KW-1133">Transmembrane helix</keyword>
<keyword evidence="10" id="KW-1185">Reference proteome</keyword>
<feature type="transmembrane region" description="Helical" evidence="8">
    <location>
        <begin position="61"/>
        <end position="80"/>
    </location>
</feature>
<evidence type="ECO:0000256" key="1">
    <source>
        <dbReference type="ARBA" id="ARBA00004651"/>
    </source>
</evidence>
<feature type="transmembrane region" description="Helical" evidence="8">
    <location>
        <begin position="151"/>
        <end position="173"/>
    </location>
</feature>
<evidence type="ECO:0000256" key="5">
    <source>
        <dbReference type="ARBA" id="ARBA00022692"/>
    </source>
</evidence>
<feature type="transmembrane region" description="Helical" evidence="8">
    <location>
        <begin position="280"/>
        <end position="302"/>
    </location>
</feature>
<keyword evidence="3" id="KW-0813">Transport</keyword>
<evidence type="ECO:0000256" key="4">
    <source>
        <dbReference type="ARBA" id="ARBA00022475"/>
    </source>
</evidence>
<dbReference type="EMBL" id="JXKH01000001">
    <property type="protein sequence ID" value="OJG20284.1"/>
    <property type="molecule type" value="Genomic_DNA"/>
</dbReference>
<evidence type="ECO:0000256" key="7">
    <source>
        <dbReference type="ARBA" id="ARBA00023136"/>
    </source>
</evidence>
<accession>A0A1L8RKN7</accession>
<evidence type="ECO:0000256" key="6">
    <source>
        <dbReference type="ARBA" id="ARBA00022989"/>
    </source>
</evidence>
<dbReference type="SUPFAM" id="SSF81345">
    <property type="entry name" value="ABC transporter involved in vitamin B12 uptake, BtuC"/>
    <property type="match status" value="1"/>
</dbReference>
<dbReference type="PANTHER" id="PTHR30472">
    <property type="entry name" value="FERRIC ENTEROBACTIN TRANSPORT SYSTEM PERMEASE PROTEIN"/>
    <property type="match status" value="1"/>
</dbReference>
<dbReference type="STRING" id="214095.RU97_GL000517"/>
<feature type="transmembrane region" description="Helical" evidence="8">
    <location>
        <begin position="118"/>
        <end position="139"/>
    </location>
</feature>
<dbReference type="FunFam" id="1.10.3470.10:FF:000001">
    <property type="entry name" value="Vitamin B12 ABC transporter permease BtuC"/>
    <property type="match status" value="1"/>
</dbReference>
<evidence type="ECO:0000313" key="9">
    <source>
        <dbReference type="EMBL" id="OJG20284.1"/>
    </source>
</evidence>
<dbReference type="Gene3D" id="1.10.3470.10">
    <property type="entry name" value="ABC transporter involved in vitamin B12 uptake, BtuC"/>
    <property type="match status" value="1"/>
</dbReference>
<evidence type="ECO:0000256" key="2">
    <source>
        <dbReference type="ARBA" id="ARBA00007935"/>
    </source>
</evidence>
<comment type="caution">
    <text evidence="9">The sequence shown here is derived from an EMBL/GenBank/DDBJ whole genome shotgun (WGS) entry which is preliminary data.</text>
</comment>
<gene>
    <name evidence="9" type="ORF">RU97_GL000517</name>
</gene>
<feature type="transmembrane region" description="Helical" evidence="8">
    <location>
        <begin position="242"/>
        <end position="268"/>
    </location>
</feature>
<dbReference type="Proteomes" id="UP000181884">
    <property type="component" value="Unassembled WGS sequence"/>
</dbReference>
<dbReference type="GO" id="GO:0005886">
    <property type="term" value="C:plasma membrane"/>
    <property type="evidence" value="ECO:0007669"/>
    <property type="project" value="UniProtKB-SubCell"/>
</dbReference>
<sequence length="333" mass="35156">MREWRSNLALWLLVGLVLLAVSSILILVNGAVKVPTAEVWQSFTDFDKSNQLHQIIRNLRLPRLLGGMLVGAALATSGTLMQGVTHNPLADAGLLGINAGAGLGLALTFVFFHTPSQSLVFVAAILGAGISVGLIFFVAKQTKLGMSPLRMTLVGAGISALFVALSQALALQFDLGQDLLFWTLGGVAVITWSQLQVAAPIFMVALLLAVMNASSVTILRFGDEAAISLGKNPQRLRLLLSLVVLLLAGTAVALVGAISFVGLIVPHFLRRLVGDNYRKLVPLSIAGGALLVIWADFLARIINPPFETPFGILIAVIGIPFFLLLSRKGGIGG</sequence>
<keyword evidence="4" id="KW-1003">Cell membrane</keyword>
<dbReference type="InterPro" id="IPR037294">
    <property type="entry name" value="ABC_BtuC-like"/>
</dbReference>
<evidence type="ECO:0000313" key="10">
    <source>
        <dbReference type="Proteomes" id="UP000181884"/>
    </source>
</evidence>
<dbReference type="CDD" id="cd06550">
    <property type="entry name" value="TM_ABC_iron-siderophores_like"/>
    <property type="match status" value="1"/>
</dbReference>